<proteinExistence type="predicted"/>
<dbReference type="InterPro" id="IPR016024">
    <property type="entry name" value="ARM-type_fold"/>
</dbReference>
<sequence length="2365" mass="266734">MADDDDDTHPPSMDGDLPTSASASHHHSRDKGKAAAAQGIPFGQPLSRPASLDNIQEETSTSSSSADNRSSYHPQKHKQHHYHHQHTHKHKHHPKEPRSTVSSPGHRPHYHRPGYFPRRGPAGYYAATTAVQQDIVRLERDLERLFQRSTGQRTRRISTTTSSSPSIDLMEEHPQQQKRGLLFTARMSRGDDLAAALNEDVRQEDIQISTTLSSLLEILNKHKVASQLPLAGDVFGLLSIPFDRVPFNERDCEQALDIFDSIREHFRQLDPHENFEQILFCCRMMHIQHLKLKMRLVATLKIMLAPCMGNAHLLPSSFAAVHAFAYTLVDAIPRTSFTYTIDRPLSRHENETEHIKENLINWLDRLADGEVIPIVGKQWDNLHTLRGQDMVPPSVGRFCVAESLCLSLMAVSDSNTLVIKELLPRYWQEPDEQTVPAYTSVVYALTKVVSERLLAATEADVRQPDSTISLLLQFVQEKITPSVLTVTRSKAVKGNVIILLLALMSITSLCKDTPSARRPSSPRSSPQPSSVGDFLEDGSNSSLWAGEDAPDHLGIHSGQSRRASEQQQFITWCHSQRRYIESFWTEASQPVFIQVLQDVVTDGNWERLVRCYENLAFQLDEPMCHAFMNASLPQFLQRIAAEAPPYTPALSDLLARLSKAYRPLFYKSVVACTASDQEDTVARHLKLIISLQKYISGVQFWMHDAEMICVLLLSDVGKPSQESLLRPNPDEPAWGSTTLGQCIVAAEFMWTVRDLRAKQNDPQRDMEADEVAKKFLIDLERRLAVFMAAKEKTTLIPLPLRVLLCNIFLETRFFCNTTHRPGWLSRAMEWATQPVATSEFFQETRDQVRSSAILHHRYLDDVTLTFQRMQIVYASVVDQLDAVHSQEPSRRETQASPEVLLKVSLSEEDEEEEDTFQLPIQTRREASITAMYPITPAAAASLDISPGSTQYSASIAMAKFRLENLGSVNNDPFGAVFSLLVAVFTAMSSQDFSRMVQPLWERFIVDSNPRAFVPAAFLLMQCGERVPQQVVQAFSHEFYNEDPLSRYSAVEKISALSGFRFNILAQEYIPISSRKRPFRGDGGAFSTPFVPTDLGSNRFTMDEPRWMAKLKHASNFPIELKRQIQELGWDDDDQGEEHEALKKVLTPLCLLPSLYLEEEEEQPMNETENREPEQRQHSISKLIARRKRAATVQALTSTSLGMVDLLNDFSGGVGSSLREVFENAMRDDPALFLRPFLGDLGKERIERQKEVLTRLRHLVDLRCKLPPGFAFILFNYLAGMLKWLTRENKPDGLLLMTLIHPLLTELALSTNELSTRDLRKNKIEHLLTSTGRFWFRHEQPRDMFPRGITDTRTPFSILDIPWELFSVAMLRTSHVQFLTNFLTRYPREVYAVKKTLQGYEPMPIPGIGPRDESPYPRIELRKRRDTSFVFEAGDDQEDRYSDDHVPRPRHPQEQEDARLLAALRARVWLRFIDTLLVGLNKNYNDRLELEGILKGVNLIIMDYTADYGILGQALVLYTRIVTRFKRLFVSNRGYGTFLPALFKVFCEVEQHAHVRSAITFAWCRFYAVHEESFVFQMLGSLVPLILNAYNKSVSLGAWMTDNLFSLMQAMHNPPRLGATSDVLGLQLQVELDDHERSVQERIDAASNPMAMPLSTSLLKPLTKSITAPIVPLVVNNYANRPFLLQNFVKLFLTIIAYDPGSLRAEQFVKMLRHLLPRFCRLTNLNDLIAEGIAALVDVFVKFSKTAKPAGSTGGGGSGGGGGVQPETQSPNNANRGSHPSGAVPHINIQLPSFFDERDHGARTESTQHAYGKQWQQNDRLSIKREFVLLVHEFLKNRGTLTEANHEKMAQIIRITLHNYASVRSTVCPTDWIRDYLVDSLQSMVDMRNYTKSFKTMLSQIFGQYRAQWRSIDAADLYIGLAIVLEQGQGKAINMHDIAGVMKDKFVNFGLSIVTRDWEQSEDSHTRLCNALVRLIVAILENSTQDVLREIEQLPPSSILIGKIIIPVCLQYDLLLDYSSISLVRKYRPEPSANWMRLLAYISRACSQSALLKTRATGFSLSALTSTMSQTDDDASDEPKDKKKHTPIAIAQLFALSILAMKVILIRAQKSLDKIKGAWVQVAYFVRGALVFGQTLKHLRAKSSGTGSGRSTPRTGSFIGTPTFLDSQPQPIGVLYDYATWCFLEFTVSYKTPLAVFLRDFVQEKLYDMGSRSGVGSPRMRKKWQSWGHDVLSTSGDGAHTPASTSGGLGLHLPPASPRDALQLPSPTANYEPSSPQQQQQQQQPRSPAAESSGGGGRGHRDSHLMSVQLHALHAETLTAITHIQAALGYKHDYSAATTGQHRPWTYRTAVSKVSSEWRFVMDLSL</sequence>
<feature type="region of interest" description="Disordered" evidence="1">
    <location>
        <begin position="1"/>
        <end position="121"/>
    </location>
</feature>
<feature type="region of interest" description="Disordered" evidence="1">
    <location>
        <begin position="2230"/>
        <end position="2301"/>
    </location>
</feature>
<dbReference type="GO" id="GO:0034703">
    <property type="term" value="C:cation channel complex"/>
    <property type="evidence" value="ECO:0007669"/>
    <property type="project" value="TreeGrafter"/>
</dbReference>
<organism evidence="3 4">
    <name type="scientific">Syncephalastrum racemosum</name>
    <name type="common">Filamentous fungus</name>
    <dbReference type="NCBI Taxonomy" id="13706"/>
    <lineage>
        <taxon>Eukaryota</taxon>
        <taxon>Fungi</taxon>
        <taxon>Fungi incertae sedis</taxon>
        <taxon>Mucoromycota</taxon>
        <taxon>Mucoromycotina</taxon>
        <taxon>Mucoromycetes</taxon>
        <taxon>Mucorales</taxon>
        <taxon>Syncephalastraceae</taxon>
        <taxon>Syncephalastrum</taxon>
    </lineage>
</organism>
<feature type="region of interest" description="Disordered" evidence="1">
    <location>
        <begin position="149"/>
        <end position="168"/>
    </location>
</feature>
<feature type="compositionally biased region" description="Gly residues" evidence="1">
    <location>
        <begin position="1751"/>
        <end position="1763"/>
    </location>
</feature>
<feature type="domain" description="Protein UNC80 C-terminal" evidence="2">
    <location>
        <begin position="1176"/>
        <end position="1319"/>
    </location>
</feature>
<evidence type="ECO:0000259" key="2">
    <source>
        <dbReference type="Pfam" id="PF20262"/>
    </source>
</evidence>
<dbReference type="Proteomes" id="UP000242180">
    <property type="component" value="Unassembled WGS sequence"/>
</dbReference>
<gene>
    <name evidence="3" type="ORF">BCR43DRAFT_465218</name>
</gene>
<comment type="caution">
    <text evidence="3">The sequence shown here is derived from an EMBL/GenBank/DDBJ whole genome shotgun (WGS) entry which is preliminary data.</text>
</comment>
<dbReference type="InterPro" id="IPR046460">
    <property type="entry name" value="UNC80_C"/>
</dbReference>
<dbReference type="SUPFAM" id="SSF48371">
    <property type="entry name" value="ARM repeat"/>
    <property type="match status" value="1"/>
</dbReference>
<dbReference type="PANTHER" id="PTHR31781">
    <property type="entry name" value="UNC80"/>
    <property type="match status" value="1"/>
</dbReference>
<feature type="region of interest" description="Disordered" evidence="1">
    <location>
        <begin position="1748"/>
        <end position="1781"/>
    </location>
</feature>
<feature type="region of interest" description="Disordered" evidence="1">
    <location>
        <begin position="513"/>
        <end position="533"/>
    </location>
</feature>
<evidence type="ECO:0000256" key="1">
    <source>
        <dbReference type="SAM" id="MobiDB-lite"/>
    </source>
</evidence>
<name>A0A1X2HT35_SYNRA</name>
<reference evidence="3 4" key="1">
    <citation type="submission" date="2016-07" db="EMBL/GenBank/DDBJ databases">
        <title>Pervasive Adenine N6-methylation of Active Genes in Fungi.</title>
        <authorList>
            <consortium name="DOE Joint Genome Institute"/>
            <person name="Mondo S.J."/>
            <person name="Dannebaum R.O."/>
            <person name="Kuo R.C."/>
            <person name="Labutti K."/>
            <person name="Haridas S."/>
            <person name="Kuo A."/>
            <person name="Salamov A."/>
            <person name="Ahrendt S.R."/>
            <person name="Lipzen A."/>
            <person name="Sullivan W."/>
            <person name="Andreopoulos W.B."/>
            <person name="Clum A."/>
            <person name="Lindquist E."/>
            <person name="Daum C."/>
            <person name="Ramamoorthy G.K."/>
            <person name="Gryganskyi A."/>
            <person name="Culley D."/>
            <person name="Magnuson J.K."/>
            <person name="James T.Y."/>
            <person name="O'Malley M.A."/>
            <person name="Stajich J.E."/>
            <person name="Spatafora J.W."/>
            <person name="Visel A."/>
            <person name="Grigoriev I.V."/>
        </authorList>
    </citation>
    <scope>NUCLEOTIDE SEQUENCE [LARGE SCALE GENOMIC DNA]</scope>
    <source>
        <strain evidence="3 4">NRRL 2496</strain>
    </source>
</reference>
<feature type="compositionally biased region" description="Polar residues" evidence="1">
    <location>
        <begin position="1765"/>
        <end position="1777"/>
    </location>
</feature>
<dbReference type="OMA" id="CNTTHRP"/>
<evidence type="ECO:0000313" key="3">
    <source>
        <dbReference type="EMBL" id="ORZ02268.1"/>
    </source>
</evidence>
<feature type="compositionally biased region" description="Basic residues" evidence="1">
    <location>
        <begin position="74"/>
        <end position="95"/>
    </location>
</feature>
<dbReference type="InParanoid" id="A0A1X2HT35"/>
<dbReference type="OrthoDB" id="5584001at2759"/>
<keyword evidence="4" id="KW-1185">Reference proteome</keyword>
<feature type="compositionally biased region" description="Low complexity" evidence="1">
    <location>
        <begin position="516"/>
        <end position="530"/>
    </location>
</feature>
<protein>
    <recommendedName>
        <fullName evidence="2">Protein UNC80 C-terminal domain-containing protein</fullName>
    </recommendedName>
</protein>
<dbReference type="GO" id="GO:0055080">
    <property type="term" value="P:monoatomic cation homeostasis"/>
    <property type="evidence" value="ECO:0007669"/>
    <property type="project" value="TreeGrafter"/>
</dbReference>
<feature type="compositionally biased region" description="Low complexity" evidence="1">
    <location>
        <begin position="2272"/>
        <end position="2287"/>
    </location>
</feature>
<dbReference type="STRING" id="13706.A0A1X2HT35"/>
<feature type="compositionally biased region" description="Polar residues" evidence="1">
    <location>
        <begin position="2231"/>
        <end position="2245"/>
    </location>
</feature>
<dbReference type="GO" id="GO:0005261">
    <property type="term" value="F:monoatomic cation channel activity"/>
    <property type="evidence" value="ECO:0007669"/>
    <property type="project" value="TreeGrafter"/>
</dbReference>
<evidence type="ECO:0000313" key="4">
    <source>
        <dbReference type="Proteomes" id="UP000242180"/>
    </source>
</evidence>
<accession>A0A1X2HT35</accession>
<dbReference type="PANTHER" id="PTHR31781:SF1">
    <property type="entry name" value="PROTEIN UNC-80 HOMOLOG"/>
    <property type="match status" value="1"/>
</dbReference>
<dbReference type="Pfam" id="PF20262">
    <property type="entry name" value="UNC80_C"/>
    <property type="match status" value="2"/>
</dbReference>
<feature type="compositionally biased region" description="Low complexity" evidence="1">
    <location>
        <begin position="149"/>
        <end position="166"/>
    </location>
</feature>
<dbReference type="EMBL" id="MCGN01000001">
    <property type="protein sequence ID" value="ORZ02268.1"/>
    <property type="molecule type" value="Genomic_DNA"/>
</dbReference>
<feature type="domain" description="Protein UNC80 C-terminal" evidence="2">
    <location>
        <begin position="1461"/>
        <end position="1612"/>
    </location>
</feature>